<dbReference type="PROSITE" id="PS00202">
    <property type="entry name" value="RUBREDOXIN"/>
    <property type="match status" value="1"/>
</dbReference>
<dbReference type="Pfam" id="PF18113">
    <property type="entry name" value="Rbx_binding"/>
    <property type="match status" value="1"/>
</dbReference>
<evidence type="ECO:0000256" key="13">
    <source>
        <dbReference type="ARBA" id="ARBA00022982"/>
    </source>
</evidence>
<dbReference type="EMBL" id="CP003746">
    <property type="protein sequence ID" value="AFV00177.1"/>
    <property type="molecule type" value="Genomic_DNA"/>
</dbReference>
<dbReference type="InterPro" id="IPR023753">
    <property type="entry name" value="FAD/NAD-binding_dom"/>
</dbReference>
<keyword evidence="16" id="KW-0520">NAD</keyword>
<evidence type="ECO:0000313" key="18">
    <source>
        <dbReference type="EMBL" id="AFV00177.1"/>
    </source>
</evidence>
<keyword evidence="11" id="KW-0479">Metal-binding</keyword>
<dbReference type="eggNOG" id="COG1773">
    <property type="taxonomic scope" value="Bacteria"/>
</dbReference>
<dbReference type="SUPFAM" id="SSF51905">
    <property type="entry name" value="FAD/NAD(P)-binding domain"/>
    <property type="match status" value="1"/>
</dbReference>
<keyword evidence="14" id="KW-0560">Oxidoreductase</keyword>
<gene>
    <name evidence="18" type="ordered locus">M5M_15220</name>
</gene>
<accession>K4KME8</accession>
<feature type="domain" description="Rubredoxin-like" evidence="17">
    <location>
        <begin position="4"/>
        <end position="55"/>
    </location>
</feature>
<dbReference type="eggNOG" id="COG0446">
    <property type="taxonomic scope" value="Bacteria"/>
</dbReference>
<dbReference type="PROSITE" id="PS50903">
    <property type="entry name" value="RUBREDOXIN_LIKE"/>
    <property type="match status" value="1"/>
</dbReference>
<evidence type="ECO:0000256" key="1">
    <source>
        <dbReference type="ARBA" id="ARBA00001965"/>
    </source>
</evidence>
<dbReference type="InterPro" id="IPR024935">
    <property type="entry name" value="Rubredoxin_dom"/>
</dbReference>
<dbReference type="AlphaFoldDB" id="K4KME8"/>
<dbReference type="HOGENOM" id="CLU_003291_4_4_6"/>
<dbReference type="Gene3D" id="3.50.50.60">
    <property type="entry name" value="FAD/NAD(P)-binding domain"/>
    <property type="match status" value="2"/>
</dbReference>
<evidence type="ECO:0000256" key="8">
    <source>
        <dbReference type="ARBA" id="ARBA00022448"/>
    </source>
</evidence>
<evidence type="ECO:0000256" key="11">
    <source>
        <dbReference type="ARBA" id="ARBA00022723"/>
    </source>
</evidence>
<dbReference type="Pfam" id="PF00301">
    <property type="entry name" value="Rubredoxin"/>
    <property type="match status" value="1"/>
</dbReference>
<comment type="subcellular location">
    <subcellularLocation>
        <location evidence="4">Cytoplasm</location>
    </subcellularLocation>
</comment>
<evidence type="ECO:0000256" key="2">
    <source>
        <dbReference type="ARBA" id="ARBA00001974"/>
    </source>
</evidence>
<dbReference type="PRINTS" id="PR00368">
    <property type="entry name" value="FADPNR"/>
</dbReference>
<comment type="similarity">
    <text evidence="6">Belongs to the rubredoxin family.</text>
</comment>
<dbReference type="OrthoDB" id="9808980at2"/>
<evidence type="ECO:0000259" key="17">
    <source>
        <dbReference type="PROSITE" id="PS50903"/>
    </source>
</evidence>
<reference evidence="18 19" key="1">
    <citation type="journal article" date="2013" name="Genome Announc.">
        <title>Complete genome sequence of Simiduia agarivorans SA1(T), a marine bacterium able to degrade a variety of polysaccharides.</title>
        <authorList>
            <person name="Lin S.Y."/>
            <person name="Shieh W.Y."/>
            <person name="Chen J.S."/>
            <person name="Tang S.L."/>
        </authorList>
    </citation>
    <scope>NUCLEOTIDE SEQUENCE [LARGE SCALE GENOMIC DNA]</scope>
    <source>
        <strain evidence="19">DSM 21679 / JCM 13881 / BCRC 17597 / SA1</strain>
    </source>
</reference>
<dbReference type="InterPro" id="IPR036188">
    <property type="entry name" value="FAD/NAD-bd_sf"/>
</dbReference>
<evidence type="ECO:0000256" key="4">
    <source>
        <dbReference type="ARBA" id="ARBA00004496"/>
    </source>
</evidence>
<comment type="function">
    <text evidence="3">Involved in the hydrocarbon hydroxylating system, which transfers electrons from NADH to rubredoxin reductase and then through rubredoxin to alkane 1 monooxygenase.</text>
</comment>
<dbReference type="Proteomes" id="UP000000466">
    <property type="component" value="Chromosome"/>
</dbReference>
<evidence type="ECO:0000256" key="15">
    <source>
        <dbReference type="ARBA" id="ARBA00023004"/>
    </source>
</evidence>
<keyword evidence="10" id="KW-0285">Flavoprotein</keyword>
<evidence type="ECO:0000256" key="9">
    <source>
        <dbReference type="ARBA" id="ARBA00022490"/>
    </source>
</evidence>
<keyword evidence="19" id="KW-1185">Reference proteome</keyword>
<evidence type="ECO:0000256" key="5">
    <source>
        <dbReference type="ARBA" id="ARBA00004933"/>
    </source>
</evidence>
<keyword evidence="8" id="KW-0813">Transport</keyword>
<evidence type="ECO:0000256" key="6">
    <source>
        <dbReference type="ARBA" id="ARBA00005337"/>
    </source>
</evidence>
<sequence>MADYKIWECLVCGWIYDEAKGWPEDGIEPGTRWEDIPDDWLCPECGVGKEDFEMVAINTRTAPTPPPAAPAQHQDPIVIVGTGLAGYTLAKEIRKHDSDLPLVLITQDDGSFYSKPLLSTGFHKQKTAAEISSQCATQMARSLNAEVRIFTDVSAIDTAQQQLTLVHKARQSQLRYAKLVLALGSDAITAPVDGDAAGEIYTVNDLQDYARFHAASVGKRRVLIIGAGLIGSEYTNDLVQAGFDVQVVDPLDRIIGNLLPAPVSHAVQAKLEAAGARFHLGRTVSSLTREAGELVATLSDGQTVQADVVLSAIGVRARTQLASDAGLTCARGIVTNRELRTSANHVYALGDCAEVDGHLLYYIAPLFACARALAATLTDTPTPVHYGTFPVTIKTTLHPVVACPPAKNVAGEWKTVAADTEGVEYHFVDQQNQLRGFALCGNRITQTDKLARQTPPLMAT</sequence>
<dbReference type="PRINTS" id="PR00163">
    <property type="entry name" value="RUBREDOXIN"/>
</dbReference>
<dbReference type="GO" id="GO:0005737">
    <property type="term" value="C:cytoplasm"/>
    <property type="evidence" value="ECO:0007669"/>
    <property type="project" value="UniProtKB-SubCell"/>
</dbReference>
<dbReference type="GO" id="GO:0005506">
    <property type="term" value="F:iron ion binding"/>
    <property type="evidence" value="ECO:0007669"/>
    <property type="project" value="InterPro"/>
</dbReference>
<dbReference type="Gene3D" id="3.30.390.120">
    <property type="match status" value="1"/>
</dbReference>
<dbReference type="InterPro" id="IPR024934">
    <property type="entry name" value="Rubredoxin-like_dom"/>
</dbReference>
<keyword evidence="13" id="KW-0249">Electron transport</keyword>
<dbReference type="GO" id="GO:0016491">
    <property type="term" value="F:oxidoreductase activity"/>
    <property type="evidence" value="ECO:0007669"/>
    <property type="project" value="UniProtKB-KW"/>
</dbReference>
<dbReference type="InterPro" id="IPR018527">
    <property type="entry name" value="Rubredoxin_Fe_BS"/>
</dbReference>
<evidence type="ECO:0000256" key="12">
    <source>
        <dbReference type="ARBA" id="ARBA00022827"/>
    </source>
</evidence>
<dbReference type="SUPFAM" id="SSF57802">
    <property type="entry name" value="Rubredoxin-like"/>
    <property type="match status" value="1"/>
</dbReference>
<comment type="cofactor">
    <cofactor evidence="1">
        <name>Fe(3+)</name>
        <dbReference type="ChEBI" id="CHEBI:29034"/>
    </cofactor>
</comment>
<comment type="similarity">
    <text evidence="7">Belongs to the FAD-dependent oxidoreductase family.</text>
</comment>
<dbReference type="CDD" id="cd00730">
    <property type="entry name" value="rubredoxin"/>
    <property type="match status" value="1"/>
</dbReference>
<dbReference type="InterPro" id="IPR050260">
    <property type="entry name" value="FAD-bd_OxRdtase"/>
</dbReference>
<protein>
    <submittedName>
        <fullName evidence="18">Rubredoxin--NAD(+) reductase</fullName>
    </submittedName>
</protein>
<dbReference type="PANTHER" id="PTHR43429">
    <property type="entry name" value="PYRIDINE NUCLEOTIDE-DISULFIDE OXIDOREDUCTASE DOMAIN-CONTAINING"/>
    <property type="match status" value="1"/>
</dbReference>
<evidence type="ECO:0000256" key="10">
    <source>
        <dbReference type="ARBA" id="ARBA00022630"/>
    </source>
</evidence>
<organism evidence="18 19">
    <name type="scientific">Simiduia agarivorans (strain DSM 21679 / JCM 13881 / BCRC 17597 / SA1)</name>
    <dbReference type="NCBI Taxonomy" id="1117647"/>
    <lineage>
        <taxon>Bacteria</taxon>
        <taxon>Pseudomonadati</taxon>
        <taxon>Pseudomonadota</taxon>
        <taxon>Gammaproteobacteria</taxon>
        <taxon>Cellvibrionales</taxon>
        <taxon>Cellvibrionaceae</taxon>
        <taxon>Simiduia</taxon>
    </lineage>
</organism>
<keyword evidence="9" id="KW-0963">Cytoplasm</keyword>
<dbReference type="FunFam" id="2.20.28.10:FF:000001">
    <property type="entry name" value="Rubredoxin"/>
    <property type="match status" value="1"/>
</dbReference>
<dbReference type="PANTHER" id="PTHR43429:SF3">
    <property type="entry name" value="NITRITE REDUCTASE [NAD(P)H]"/>
    <property type="match status" value="1"/>
</dbReference>
<name>K4KME8_SIMAS</name>
<comment type="cofactor">
    <cofactor evidence="2">
        <name>FAD</name>
        <dbReference type="ChEBI" id="CHEBI:57692"/>
    </cofactor>
</comment>
<dbReference type="Pfam" id="PF07992">
    <property type="entry name" value="Pyr_redox_2"/>
    <property type="match status" value="1"/>
</dbReference>
<evidence type="ECO:0000256" key="3">
    <source>
        <dbReference type="ARBA" id="ARBA00002792"/>
    </source>
</evidence>
<keyword evidence="12" id="KW-0274">FAD</keyword>
<evidence type="ECO:0000256" key="14">
    <source>
        <dbReference type="ARBA" id="ARBA00023002"/>
    </source>
</evidence>
<evidence type="ECO:0000313" key="19">
    <source>
        <dbReference type="Proteomes" id="UP000000466"/>
    </source>
</evidence>
<dbReference type="InterPro" id="IPR041364">
    <property type="entry name" value="Rbx-bd"/>
</dbReference>
<dbReference type="Gene3D" id="2.20.28.10">
    <property type="match status" value="1"/>
</dbReference>
<proteinExistence type="inferred from homology"/>
<dbReference type="RefSeq" id="WP_015048329.1">
    <property type="nucleotide sequence ID" value="NC_018868.3"/>
</dbReference>
<keyword evidence="15" id="KW-0408">Iron</keyword>
<evidence type="ECO:0000256" key="7">
    <source>
        <dbReference type="ARBA" id="ARBA00006442"/>
    </source>
</evidence>
<dbReference type="KEGG" id="saga:M5M_15220"/>
<dbReference type="PRINTS" id="PR00411">
    <property type="entry name" value="PNDRDTASEI"/>
</dbReference>
<dbReference type="STRING" id="1117647.M5M_15220"/>
<comment type="pathway">
    <text evidence="5">Hydrocarbon metabolism; alkane degradation.</text>
</comment>
<evidence type="ECO:0000256" key="16">
    <source>
        <dbReference type="ARBA" id="ARBA00023027"/>
    </source>
</evidence>